<reference evidence="2" key="1">
    <citation type="journal article" date="2019" name="Int. J. Syst. Evol. Microbiol.">
        <title>The Global Catalogue of Microorganisms (GCM) 10K type strain sequencing project: providing services to taxonomists for standard genome sequencing and annotation.</title>
        <authorList>
            <consortium name="The Broad Institute Genomics Platform"/>
            <consortium name="The Broad Institute Genome Sequencing Center for Infectious Disease"/>
            <person name="Wu L."/>
            <person name="Ma J."/>
        </authorList>
    </citation>
    <scope>NUCLEOTIDE SEQUENCE [LARGE SCALE GENOMIC DNA]</scope>
    <source>
        <strain evidence="2">JCM 17591</strain>
    </source>
</reference>
<proteinExistence type="predicted"/>
<organism evidence="1 2">
    <name type="scientific">Gryllotalpicola koreensis</name>
    <dbReference type="NCBI Taxonomy" id="993086"/>
    <lineage>
        <taxon>Bacteria</taxon>
        <taxon>Bacillati</taxon>
        <taxon>Actinomycetota</taxon>
        <taxon>Actinomycetes</taxon>
        <taxon>Micrococcales</taxon>
        <taxon>Microbacteriaceae</taxon>
        <taxon>Gryllotalpicola</taxon>
    </lineage>
</organism>
<dbReference type="EMBL" id="BAABBW010000003">
    <property type="protein sequence ID" value="GAA4175074.1"/>
    <property type="molecule type" value="Genomic_DNA"/>
</dbReference>
<sequence length="83" mass="9005">MGRMSMTTTGGTYTAKLLDGPLEGRTVAMSFLDNGDPQARIVLPANNRGKKYVYRRNGEISEFADGTGVPGAVDYSYYGAEFE</sequence>
<keyword evidence="2" id="KW-1185">Reference proteome</keyword>
<protein>
    <submittedName>
        <fullName evidence="1">Uncharacterized protein</fullName>
    </submittedName>
</protein>
<comment type="caution">
    <text evidence="1">The sequence shown here is derived from an EMBL/GenBank/DDBJ whole genome shotgun (WGS) entry which is preliminary data.</text>
</comment>
<name>A0ABP8A0P1_9MICO</name>
<evidence type="ECO:0000313" key="2">
    <source>
        <dbReference type="Proteomes" id="UP001501079"/>
    </source>
</evidence>
<accession>A0ABP8A0P1</accession>
<dbReference type="Proteomes" id="UP001501079">
    <property type="component" value="Unassembled WGS sequence"/>
</dbReference>
<gene>
    <name evidence="1" type="ORF">GCM10022287_19900</name>
</gene>
<evidence type="ECO:0000313" key="1">
    <source>
        <dbReference type="EMBL" id="GAA4175074.1"/>
    </source>
</evidence>